<evidence type="ECO:0000313" key="3">
    <source>
        <dbReference type="Proteomes" id="UP001070176"/>
    </source>
</evidence>
<dbReference type="InterPro" id="IPR026444">
    <property type="entry name" value="Secre_tail"/>
</dbReference>
<evidence type="ECO:0000256" key="1">
    <source>
        <dbReference type="ARBA" id="ARBA00022729"/>
    </source>
</evidence>
<comment type="caution">
    <text evidence="2">The sequence shown here is derived from an EMBL/GenBank/DDBJ whole genome shotgun (WGS) entry which is preliminary data.</text>
</comment>
<name>A0ABT3Y097_9FLAO</name>
<dbReference type="EMBL" id="JAOVZV010000002">
    <property type="protein sequence ID" value="MCX8531529.1"/>
    <property type="molecule type" value="Genomic_DNA"/>
</dbReference>
<protein>
    <submittedName>
        <fullName evidence="2">T9SS type A sorting domain-containing protein</fullName>
    </submittedName>
</protein>
<sequence>MNLKLQKLSKMLMAFLMALFSVWGWGQTVTLPHTRTTWDSSPTGWTDSPIKTYLTTFACSGSNGARFDATGDSKIVRLDSTPDKLSFVVKSNATTSSSLLVQESSDGTNYTTVVNLIGTADLPTSCTVKGDYQLDSTTRYVKWTFTRGNQNMTMDDVSITKLTSPTLSASGSFIDFTYVEGNGPSINQSVSVSGVNLNVNGVTVSASSNFEVSLDGTSYAPSQILSYSNGTFTNQNVYARLISGLTAGTYSGSITISGGGATNVVKAVAGQVAFPVSAVSNNAAFGTVSVSNNIITAIPAAGYTYATPAYSIISGAAAVSQNGNQFTVTPSAVTQVQINFEAKPNFTLSLINNTVAYSNSNFPFITYEGNTISLPTLPSCGNLIFAGWGTNANTTSAPQYLGGSTYTTTAANVTLYAVYQLTTGTPAVTYSYGFEDADTGWTSGATKSSTEAKTGSFSGRINSNTVPTQFNNLVSSPTSISFSFLRTSTNTNTNIQVEVSTNSTNWTTVATYPMNEFINGTWTEKTTSLSAYQNVYVRLLYNGTTAVRYLDDIKLVSGGFTTTYTTTTPCGANATIWDGTVWSNGTPSSTLDAYISSNYTGNGFTAQSMTVNQSTTLTINSGQTFTTGNMTNNGNIIVNDGGNFVQTVGGTYTAGTGASFVANRNSASPATKYVFWSSPITDENLYTAYSNGSSATPPTYVMTYDTATNLYPNVTNADTSFTGNAGKGYSVKVPATNASVSFGGSAKIPNNGNVNVALSTASFGYNLIGNPYPSNINLTAFYNANSTLIAPTMWLWDNTTGNVTTQTGNTAVNVGYATFNGPSGTWTEAPNTTGYNSTALNGIGAFAKIGQGFIVKAISAGSATFTNAIRASNTAVTLNKNLNTIAGKFWVKLTTSYGNNVTQAITYSQGASDAYDVYDSKAMGMGSDAFYSLAGTEKLVIQGRAPFNVNDVVQLGNKHFETGNFTISLSHKEGLFTNGQEIYLHDKQSGTYTNLQNGTYNFSASAGDFTDRFEIVYKLNVLSTNEAEKGAFEVYRDGEDFVVRNHKNIQSVEVFDAAGRKIQQITANSKSVTVKVQAKGMYILKAVSEGKEYTQKIIK</sequence>
<dbReference type="RefSeq" id="WP_267280178.1">
    <property type="nucleotide sequence ID" value="NZ_JAOVZV010000002.1"/>
</dbReference>
<dbReference type="Proteomes" id="UP001070176">
    <property type="component" value="Unassembled WGS sequence"/>
</dbReference>
<organism evidence="2 3">
    <name type="scientific">Chryseobacterium luquanense</name>
    <dbReference type="NCBI Taxonomy" id="2983766"/>
    <lineage>
        <taxon>Bacteria</taxon>
        <taxon>Pseudomonadati</taxon>
        <taxon>Bacteroidota</taxon>
        <taxon>Flavobacteriia</taxon>
        <taxon>Flavobacteriales</taxon>
        <taxon>Weeksellaceae</taxon>
        <taxon>Chryseobacterium group</taxon>
        <taxon>Chryseobacterium</taxon>
    </lineage>
</organism>
<gene>
    <name evidence="2" type="ORF">OEA66_04060</name>
</gene>
<keyword evidence="3" id="KW-1185">Reference proteome</keyword>
<dbReference type="NCBIfam" id="TIGR04183">
    <property type="entry name" value="Por_Secre_tail"/>
    <property type="match status" value="1"/>
</dbReference>
<proteinExistence type="predicted"/>
<keyword evidence="1" id="KW-0732">Signal</keyword>
<evidence type="ECO:0000313" key="2">
    <source>
        <dbReference type="EMBL" id="MCX8531529.1"/>
    </source>
</evidence>
<reference evidence="2" key="1">
    <citation type="submission" date="2022-10" db="EMBL/GenBank/DDBJ databases">
        <title>Chryseobacterium sp. nov., a novel bacterial species.</title>
        <authorList>
            <person name="Cao Y."/>
        </authorList>
    </citation>
    <scope>NUCLEOTIDE SEQUENCE</scope>
    <source>
        <strain evidence="2">KC 927</strain>
    </source>
</reference>
<accession>A0ABT3Y097</accession>